<name>A0A449B0V6_9BACT</name>
<keyword evidence="5 8" id="KW-1133">Transmembrane helix</keyword>
<dbReference type="Gene3D" id="1.20.5.1030">
    <property type="entry name" value="Preprotein translocase secy subunit"/>
    <property type="match status" value="1"/>
</dbReference>
<accession>A0A449B0V6</accession>
<evidence type="ECO:0000256" key="3">
    <source>
        <dbReference type="ARBA" id="ARBA00022692"/>
    </source>
</evidence>
<keyword evidence="7 8" id="KW-0472">Membrane</keyword>
<dbReference type="InterPro" id="IPR001901">
    <property type="entry name" value="Translocase_SecE/Sec61-g"/>
</dbReference>
<organism evidence="9 10">
    <name type="scientific">Mycoplasmopsis citelli</name>
    <dbReference type="NCBI Taxonomy" id="171281"/>
    <lineage>
        <taxon>Bacteria</taxon>
        <taxon>Bacillati</taxon>
        <taxon>Mycoplasmatota</taxon>
        <taxon>Mycoplasmoidales</taxon>
        <taxon>Metamycoplasmataceae</taxon>
        <taxon>Mycoplasmopsis</taxon>
    </lineage>
</organism>
<evidence type="ECO:0000256" key="1">
    <source>
        <dbReference type="ARBA" id="ARBA00004370"/>
    </source>
</evidence>
<protein>
    <recommendedName>
        <fullName evidence="8">Protein translocase subunit SecE</fullName>
    </recommendedName>
</protein>
<comment type="similarity">
    <text evidence="8">Belongs to the SecE/SEC61-gamma family.</text>
</comment>
<dbReference type="EMBL" id="LR215036">
    <property type="protein sequence ID" value="VEU74191.1"/>
    <property type="molecule type" value="Genomic_DNA"/>
</dbReference>
<dbReference type="GO" id="GO:0006605">
    <property type="term" value="P:protein targeting"/>
    <property type="evidence" value="ECO:0007669"/>
    <property type="project" value="UniProtKB-UniRule"/>
</dbReference>
<keyword evidence="2 8" id="KW-0813">Transport</keyword>
<keyword evidence="3 8" id="KW-0812">Transmembrane</keyword>
<gene>
    <name evidence="9" type="primary">secG_1</name>
    <name evidence="8" type="synonym">secE</name>
    <name evidence="9" type="ORF">NCTC10181_00021</name>
</gene>
<evidence type="ECO:0000256" key="4">
    <source>
        <dbReference type="ARBA" id="ARBA00022927"/>
    </source>
</evidence>
<reference evidence="9 10" key="1">
    <citation type="submission" date="2019-01" db="EMBL/GenBank/DDBJ databases">
        <authorList>
            <consortium name="Pathogen Informatics"/>
        </authorList>
    </citation>
    <scope>NUCLEOTIDE SEQUENCE [LARGE SCALE GENOMIC DNA]</scope>
    <source>
        <strain evidence="9 10">NCTC10181</strain>
    </source>
</reference>
<dbReference type="GO" id="GO:0008320">
    <property type="term" value="F:protein transmembrane transporter activity"/>
    <property type="evidence" value="ECO:0007669"/>
    <property type="project" value="UniProtKB-UniRule"/>
</dbReference>
<dbReference type="HAMAP" id="MF_00422">
    <property type="entry name" value="SecE"/>
    <property type="match status" value="1"/>
</dbReference>
<dbReference type="RefSeq" id="WP_129725044.1">
    <property type="nucleotide sequence ID" value="NZ_CP101807.1"/>
</dbReference>
<evidence type="ECO:0000256" key="6">
    <source>
        <dbReference type="ARBA" id="ARBA00023010"/>
    </source>
</evidence>
<comment type="subunit">
    <text evidence="8">Component of the Sec protein translocase complex. Heterotrimer consisting of SecY, SecE and SecG subunits. The heterotrimers can form oligomers, although 1 heterotrimer is thought to be able to translocate proteins. Interacts with the ribosome. Interacts with SecDF, and other proteins may be involved. Interacts with SecA.</text>
</comment>
<feature type="transmembrane region" description="Helical" evidence="8">
    <location>
        <begin position="47"/>
        <end position="69"/>
    </location>
</feature>
<dbReference type="OrthoDB" id="399914at2"/>
<sequence>MNNLFDVEEKEIKPVKPKRYWMRKIIKEIKRVKWPSNKNNVYSFIKILIFTLVIGAFVFIVSFAFTQIWTANHLT</sequence>
<evidence type="ECO:0000256" key="7">
    <source>
        <dbReference type="ARBA" id="ARBA00023136"/>
    </source>
</evidence>
<keyword evidence="6 8" id="KW-0811">Translocation</keyword>
<comment type="subcellular location">
    <subcellularLocation>
        <location evidence="8">Cell membrane</location>
        <topology evidence="8">Single-pass membrane protein</topology>
    </subcellularLocation>
    <subcellularLocation>
        <location evidence="1">Membrane</location>
    </subcellularLocation>
</comment>
<dbReference type="KEGG" id="mcit:NCTC10181_00021"/>
<keyword evidence="8" id="KW-1003">Cell membrane</keyword>
<dbReference type="GO" id="GO:0043952">
    <property type="term" value="P:protein transport by the Sec complex"/>
    <property type="evidence" value="ECO:0007669"/>
    <property type="project" value="UniProtKB-UniRule"/>
</dbReference>
<evidence type="ECO:0000313" key="10">
    <source>
        <dbReference type="Proteomes" id="UP000290985"/>
    </source>
</evidence>
<dbReference type="GO" id="GO:0065002">
    <property type="term" value="P:intracellular protein transmembrane transport"/>
    <property type="evidence" value="ECO:0007669"/>
    <property type="project" value="UniProtKB-UniRule"/>
</dbReference>
<evidence type="ECO:0000256" key="8">
    <source>
        <dbReference type="HAMAP-Rule" id="MF_00422"/>
    </source>
</evidence>
<evidence type="ECO:0000256" key="2">
    <source>
        <dbReference type="ARBA" id="ARBA00022448"/>
    </source>
</evidence>
<comment type="function">
    <text evidence="8">Essential subunit of the Sec protein translocation channel SecYEG. Clamps together the 2 halves of SecY. May contact the channel plug during translocation.</text>
</comment>
<dbReference type="Proteomes" id="UP000290985">
    <property type="component" value="Chromosome"/>
</dbReference>
<evidence type="ECO:0000256" key="5">
    <source>
        <dbReference type="ARBA" id="ARBA00022989"/>
    </source>
</evidence>
<keyword evidence="4 8" id="KW-0653">Protein transport</keyword>
<dbReference type="GO" id="GO:0009306">
    <property type="term" value="P:protein secretion"/>
    <property type="evidence" value="ECO:0007669"/>
    <property type="project" value="UniProtKB-UniRule"/>
</dbReference>
<dbReference type="InterPro" id="IPR038379">
    <property type="entry name" value="SecE_sf"/>
</dbReference>
<dbReference type="GO" id="GO:0005886">
    <property type="term" value="C:plasma membrane"/>
    <property type="evidence" value="ECO:0007669"/>
    <property type="project" value="UniProtKB-SubCell"/>
</dbReference>
<proteinExistence type="inferred from homology"/>
<keyword evidence="10" id="KW-1185">Reference proteome</keyword>
<dbReference type="NCBIfam" id="TIGR00964">
    <property type="entry name" value="secE_bact"/>
    <property type="match status" value="1"/>
</dbReference>
<evidence type="ECO:0000313" key="9">
    <source>
        <dbReference type="EMBL" id="VEU74191.1"/>
    </source>
</evidence>
<dbReference type="AlphaFoldDB" id="A0A449B0V6"/>
<dbReference type="InterPro" id="IPR005807">
    <property type="entry name" value="SecE_bac"/>
</dbReference>
<dbReference type="Pfam" id="PF00584">
    <property type="entry name" value="SecE"/>
    <property type="match status" value="1"/>
</dbReference>